<sequence length="144" mass="14030">MKADGSAAAAGHSELVVEIVNQGTAACTLTGFPTVVGTLSTGATVRGADTTDTYIGMASPGTGPSRVTLVPGGEAWLPLNFSDNPINGATSCPAFSSFTVTPPGVDHAYPVQLSASASGSPSDCAGIKVPPVLSAAQAVIPSGG</sequence>
<reference evidence="2" key="1">
    <citation type="submission" date="2021-04" db="EMBL/GenBank/DDBJ databases">
        <title>Genome based classification of Actinospica acidithermotolerans sp. nov., an actinobacterium isolated from an Indonesian hot spring.</title>
        <authorList>
            <person name="Kusuma A.B."/>
            <person name="Putra K.E."/>
            <person name="Nafisah S."/>
            <person name="Loh J."/>
            <person name="Nouioui I."/>
            <person name="Goodfellow M."/>
        </authorList>
    </citation>
    <scope>NUCLEOTIDE SEQUENCE</scope>
    <source>
        <strain evidence="2">CSCA 57</strain>
    </source>
</reference>
<proteinExistence type="predicted"/>
<dbReference type="EMBL" id="JAGSOG010000095">
    <property type="protein sequence ID" value="MBR7835429.1"/>
    <property type="molecule type" value="Genomic_DNA"/>
</dbReference>
<dbReference type="InterPro" id="IPR025326">
    <property type="entry name" value="DUF4232"/>
</dbReference>
<evidence type="ECO:0000313" key="2">
    <source>
        <dbReference type="EMBL" id="MBR7835429.1"/>
    </source>
</evidence>
<comment type="caution">
    <text evidence="2">The sequence shown here is derived from an EMBL/GenBank/DDBJ whole genome shotgun (WGS) entry which is preliminary data.</text>
</comment>
<evidence type="ECO:0000259" key="1">
    <source>
        <dbReference type="Pfam" id="PF14016"/>
    </source>
</evidence>
<feature type="domain" description="DUF4232" evidence="1">
    <location>
        <begin position="3"/>
        <end position="125"/>
    </location>
</feature>
<dbReference type="Proteomes" id="UP000675781">
    <property type="component" value="Unassembled WGS sequence"/>
</dbReference>
<dbReference type="RefSeq" id="WP_212529923.1">
    <property type="nucleotide sequence ID" value="NZ_JAGSOG010000095.1"/>
</dbReference>
<dbReference type="Pfam" id="PF14016">
    <property type="entry name" value="DUF4232"/>
    <property type="match status" value="1"/>
</dbReference>
<name>A0A941EWV7_9ACTN</name>
<accession>A0A941EWV7</accession>
<dbReference type="AlphaFoldDB" id="A0A941EWV7"/>
<organism evidence="2 3">
    <name type="scientific">Actinospica durhamensis</name>
    <dbReference type="NCBI Taxonomy" id="1508375"/>
    <lineage>
        <taxon>Bacteria</taxon>
        <taxon>Bacillati</taxon>
        <taxon>Actinomycetota</taxon>
        <taxon>Actinomycetes</taxon>
        <taxon>Catenulisporales</taxon>
        <taxon>Actinospicaceae</taxon>
        <taxon>Actinospica</taxon>
    </lineage>
</organism>
<gene>
    <name evidence="2" type="ORF">KDL01_19295</name>
</gene>
<protein>
    <submittedName>
        <fullName evidence="2">DUF4232 domain-containing protein</fullName>
    </submittedName>
</protein>
<evidence type="ECO:0000313" key="3">
    <source>
        <dbReference type="Proteomes" id="UP000675781"/>
    </source>
</evidence>
<keyword evidence="3" id="KW-1185">Reference proteome</keyword>